<protein>
    <recommendedName>
        <fullName evidence="3">Lysozyme inhibitor</fullName>
    </recommendedName>
</protein>
<dbReference type="AlphaFoldDB" id="A0A5C4MYG8"/>
<name>A0A5C4MYG8_9RHOB</name>
<reference evidence="1 2" key="1">
    <citation type="submission" date="2019-06" db="EMBL/GenBank/DDBJ databases">
        <title>YIM 131921 draft genome.</title>
        <authorList>
            <person name="Jiang L."/>
        </authorList>
    </citation>
    <scope>NUCLEOTIDE SEQUENCE [LARGE SCALE GENOMIC DNA]</scope>
    <source>
        <strain evidence="1 2">YIM 131921</strain>
    </source>
</reference>
<evidence type="ECO:0000313" key="1">
    <source>
        <dbReference type="EMBL" id="TNC49530.1"/>
    </source>
</evidence>
<dbReference type="InterPro" id="IPR036328">
    <property type="entry name" value="MliC_sf"/>
</dbReference>
<dbReference type="EMBL" id="VDFU01000010">
    <property type="protein sequence ID" value="TNC49530.1"/>
    <property type="molecule type" value="Genomic_DNA"/>
</dbReference>
<evidence type="ECO:0000313" key="2">
    <source>
        <dbReference type="Proteomes" id="UP000305887"/>
    </source>
</evidence>
<dbReference type="PROSITE" id="PS51257">
    <property type="entry name" value="PROKAR_LIPOPROTEIN"/>
    <property type="match status" value="1"/>
</dbReference>
<dbReference type="Proteomes" id="UP000305887">
    <property type="component" value="Unassembled WGS sequence"/>
</dbReference>
<evidence type="ECO:0008006" key="3">
    <source>
        <dbReference type="Google" id="ProtNLM"/>
    </source>
</evidence>
<accession>A0A5C4MYG8</accession>
<gene>
    <name evidence="1" type="ORF">FHG66_10415</name>
</gene>
<dbReference type="RefSeq" id="WP_139076699.1">
    <property type="nucleotide sequence ID" value="NZ_VDFU01000010.1"/>
</dbReference>
<organism evidence="1 2">
    <name type="scientific">Rubellimicrobium rubrum</name>
    <dbReference type="NCBI Taxonomy" id="2585369"/>
    <lineage>
        <taxon>Bacteria</taxon>
        <taxon>Pseudomonadati</taxon>
        <taxon>Pseudomonadota</taxon>
        <taxon>Alphaproteobacteria</taxon>
        <taxon>Rhodobacterales</taxon>
        <taxon>Roseobacteraceae</taxon>
        <taxon>Rubellimicrobium</taxon>
    </lineage>
</organism>
<dbReference type="SUPFAM" id="SSF141488">
    <property type="entry name" value="YdhA-like"/>
    <property type="match status" value="1"/>
</dbReference>
<comment type="caution">
    <text evidence="1">The sequence shown here is derived from an EMBL/GenBank/DDBJ whole genome shotgun (WGS) entry which is preliminary data.</text>
</comment>
<sequence>MMMRHFNSAVLATLLLAGCEEAEFDVFPLADGVDGLPFSTYQCWDGRLAQIAWNEEDATLRLRGRNTAMRYTPTEEGVVYTGGDLVMIVQGPEVLIASKAETDESGRVTGLRCRYQSGG</sequence>
<keyword evidence="2" id="KW-1185">Reference proteome</keyword>
<proteinExistence type="predicted"/>